<dbReference type="AlphaFoldDB" id="A0A2J6PH79"/>
<proteinExistence type="predicted"/>
<protein>
    <submittedName>
        <fullName evidence="1">Uncharacterized protein</fullName>
    </submittedName>
</protein>
<dbReference type="Proteomes" id="UP000235672">
    <property type="component" value="Unassembled WGS sequence"/>
</dbReference>
<reference evidence="1 2" key="1">
    <citation type="submission" date="2016-05" db="EMBL/GenBank/DDBJ databases">
        <title>A degradative enzymes factory behind the ericoid mycorrhizal symbiosis.</title>
        <authorList>
            <consortium name="DOE Joint Genome Institute"/>
            <person name="Martino E."/>
            <person name="Morin E."/>
            <person name="Grelet G."/>
            <person name="Kuo A."/>
            <person name="Kohler A."/>
            <person name="Daghino S."/>
            <person name="Barry K."/>
            <person name="Choi C."/>
            <person name="Cichocki N."/>
            <person name="Clum A."/>
            <person name="Copeland A."/>
            <person name="Hainaut M."/>
            <person name="Haridas S."/>
            <person name="Labutti K."/>
            <person name="Lindquist E."/>
            <person name="Lipzen A."/>
            <person name="Khouja H.-R."/>
            <person name="Murat C."/>
            <person name="Ohm R."/>
            <person name="Olson A."/>
            <person name="Spatafora J."/>
            <person name="Veneault-Fourrey C."/>
            <person name="Henrissat B."/>
            <person name="Grigoriev I."/>
            <person name="Martin F."/>
            <person name="Perotto S."/>
        </authorList>
    </citation>
    <scope>NUCLEOTIDE SEQUENCE [LARGE SCALE GENOMIC DNA]</scope>
    <source>
        <strain evidence="1 2">UAMH 7357</strain>
    </source>
</reference>
<sequence>MPGDIVALHPEAVTGPFGSRLRRGFGYVTGFPSHRNRVAEQQKVPEEFPRWYSLVSTHKIFWCNSSPVGNQMFRSSSSSFMVLAQFTVVNATLMTIIQVPASSPKAFKSRTLLLGLIYDCWKHKLGVPFDSHWVLTLGLALRVRSMIRCELLSFYDSNTELKSEVTGPDFSLKVGQIKCTSSVGMQVTNLLHMESLQDIILVSALDSNKTPDGLRFTAKWEFTSKICTTAYRRPLVVWKETQFCILSPSYFRAERRRWP</sequence>
<evidence type="ECO:0000313" key="1">
    <source>
        <dbReference type="EMBL" id="PMD13380.1"/>
    </source>
</evidence>
<organism evidence="1 2">
    <name type="scientific">Hyaloscypha hepaticicola</name>
    <dbReference type="NCBI Taxonomy" id="2082293"/>
    <lineage>
        <taxon>Eukaryota</taxon>
        <taxon>Fungi</taxon>
        <taxon>Dikarya</taxon>
        <taxon>Ascomycota</taxon>
        <taxon>Pezizomycotina</taxon>
        <taxon>Leotiomycetes</taxon>
        <taxon>Helotiales</taxon>
        <taxon>Hyaloscyphaceae</taxon>
        <taxon>Hyaloscypha</taxon>
    </lineage>
</organism>
<dbReference type="EMBL" id="KZ613532">
    <property type="protein sequence ID" value="PMD13380.1"/>
    <property type="molecule type" value="Genomic_DNA"/>
</dbReference>
<name>A0A2J6PH79_9HELO</name>
<accession>A0A2J6PH79</accession>
<gene>
    <name evidence="1" type="ORF">NA56DRAFT_755831</name>
</gene>
<keyword evidence="2" id="KW-1185">Reference proteome</keyword>
<evidence type="ECO:0000313" key="2">
    <source>
        <dbReference type="Proteomes" id="UP000235672"/>
    </source>
</evidence>